<dbReference type="InterPro" id="IPR038078">
    <property type="entry name" value="PhoU-like_sf"/>
</dbReference>
<reference evidence="9" key="1">
    <citation type="submission" date="2020-08" db="EMBL/GenBank/DDBJ databases">
        <title>Sequencing the genomes of 1000 actinobacteria strains.</title>
        <authorList>
            <person name="Klenk H.-P."/>
        </authorList>
    </citation>
    <scope>NUCLEOTIDE SEQUENCE</scope>
    <source>
        <strain evidence="9">DSM 10695</strain>
    </source>
</reference>
<evidence type="ECO:0000256" key="2">
    <source>
        <dbReference type="ARBA" id="ARBA00008107"/>
    </source>
</evidence>
<dbReference type="EMBL" id="JACHMK010000001">
    <property type="protein sequence ID" value="MBB6333886.1"/>
    <property type="molecule type" value="Genomic_DNA"/>
</dbReference>
<dbReference type="GO" id="GO:0030643">
    <property type="term" value="P:intracellular phosphate ion homeostasis"/>
    <property type="evidence" value="ECO:0007669"/>
    <property type="project" value="InterPro"/>
</dbReference>
<dbReference type="RefSeq" id="WP_184451542.1">
    <property type="nucleotide sequence ID" value="NZ_JACHMK010000001.1"/>
</dbReference>
<dbReference type="InterPro" id="IPR026022">
    <property type="entry name" value="PhoU_dom"/>
</dbReference>
<evidence type="ECO:0000259" key="8">
    <source>
        <dbReference type="Pfam" id="PF01895"/>
    </source>
</evidence>
<dbReference type="PANTHER" id="PTHR42930:SF3">
    <property type="entry name" value="PHOSPHATE-SPECIFIC TRANSPORT SYSTEM ACCESSORY PROTEIN PHOU"/>
    <property type="match status" value="1"/>
</dbReference>
<evidence type="ECO:0000256" key="7">
    <source>
        <dbReference type="PIRNR" id="PIRNR003107"/>
    </source>
</evidence>
<keyword evidence="5 7" id="KW-0963">Cytoplasm</keyword>
<feature type="domain" description="PhoU" evidence="8">
    <location>
        <begin position="16"/>
        <end position="103"/>
    </location>
</feature>
<comment type="subcellular location">
    <subcellularLocation>
        <location evidence="1 7">Cytoplasm</location>
    </subcellularLocation>
</comment>
<keyword evidence="10" id="KW-1185">Reference proteome</keyword>
<dbReference type="Pfam" id="PF01895">
    <property type="entry name" value="PhoU"/>
    <property type="match status" value="2"/>
</dbReference>
<dbReference type="GO" id="GO:0005737">
    <property type="term" value="C:cytoplasm"/>
    <property type="evidence" value="ECO:0007669"/>
    <property type="project" value="UniProtKB-SubCell"/>
</dbReference>
<keyword evidence="6 7" id="KW-0592">Phosphate transport</keyword>
<comment type="caution">
    <text evidence="9">The sequence shown here is derived from an EMBL/GenBank/DDBJ whole genome shotgun (WGS) entry which is preliminary data.</text>
</comment>
<dbReference type="PIRSF" id="PIRSF003107">
    <property type="entry name" value="PhoU"/>
    <property type="match status" value="1"/>
</dbReference>
<gene>
    <name evidence="9" type="ORF">HD592_000451</name>
</gene>
<comment type="function">
    <text evidence="7">Plays a role in the regulation of phosphate uptake.</text>
</comment>
<dbReference type="NCBIfam" id="TIGR02135">
    <property type="entry name" value="phoU_full"/>
    <property type="match status" value="1"/>
</dbReference>
<dbReference type="InterPro" id="IPR028366">
    <property type="entry name" value="PhoU"/>
</dbReference>
<accession>A0A923E599</accession>
<comment type="similarity">
    <text evidence="2 7">Belongs to the PhoU family.</text>
</comment>
<protein>
    <recommendedName>
        <fullName evidence="7">Phosphate-specific transport system accessory protein PhoU</fullName>
    </recommendedName>
</protein>
<organism evidence="9 10">
    <name type="scientific">Schaalia hyovaginalis</name>
    <dbReference type="NCBI Taxonomy" id="29316"/>
    <lineage>
        <taxon>Bacteria</taxon>
        <taxon>Bacillati</taxon>
        <taxon>Actinomycetota</taxon>
        <taxon>Actinomycetes</taxon>
        <taxon>Actinomycetales</taxon>
        <taxon>Actinomycetaceae</taxon>
        <taxon>Schaalia</taxon>
    </lineage>
</organism>
<feature type="domain" description="PhoU" evidence="8">
    <location>
        <begin position="121"/>
        <end position="204"/>
    </location>
</feature>
<evidence type="ECO:0000313" key="10">
    <source>
        <dbReference type="Proteomes" id="UP000617426"/>
    </source>
</evidence>
<dbReference type="GeneID" id="85978801"/>
<proteinExistence type="inferred from homology"/>
<sequence length="224" mass="24579">MRELYRQELAQLGAELERMGRGVSRAIDRATTALGEADITIAEQTIDADERLDENARTIDEMCVHLLALQGPVASDLRLILSALRLSQTLERQGDLARHLAAIARSTFPTRSIAEPAAGLITRMGRAAAEMGALEERLIITHDTSIADEISRYDDTLDDLQVEVHRLIGDDSVSLTRRQIVDLTLGARFLERFGDHAVSAARRVVFIVEGAREATSEGGIDAHL</sequence>
<evidence type="ECO:0000256" key="4">
    <source>
        <dbReference type="ARBA" id="ARBA00022448"/>
    </source>
</evidence>
<evidence type="ECO:0000256" key="6">
    <source>
        <dbReference type="ARBA" id="ARBA00022592"/>
    </source>
</evidence>
<dbReference type="SUPFAM" id="SSF109755">
    <property type="entry name" value="PhoU-like"/>
    <property type="match status" value="1"/>
</dbReference>
<keyword evidence="4 7" id="KW-0813">Transport</keyword>
<evidence type="ECO:0000256" key="5">
    <source>
        <dbReference type="ARBA" id="ARBA00022490"/>
    </source>
</evidence>
<name>A0A923E599_9ACTO</name>
<evidence type="ECO:0000256" key="3">
    <source>
        <dbReference type="ARBA" id="ARBA00011738"/>
    </source>
</evidence>
<dbReference type="FunFam" id="1.20.58.220:FF:000004">
    <property type="entry name" value="Phosphate-specific transport system accessory protein PhoU"/>
    <property type="match status" value="1"/>
</dbReference>
<comment type="subunit">
    <text evidence="3 7">Homodimer.</text>
</comment>
<dbReference type="GO" id="GO:0006817">
    <property type="term" value="P:phosphate ion transport"/>
    <property type="evidence" value="ECO:0007669"/>
    <property type="project" value="UniProtKB-KW"/>
</dbReference>
<evidence type="ECO:0000256" key="1">
    <source>
        <dbReference type="ARBA" id="ARBA00004496"/>
    </source>
</evidence>
<evidence type="ECO:0000313" key="9">
    <source>
        <dbReference type="EMBL" id="MBB6333886.1"/>
    </source>
</evidence>
<dbReference type="PANTHER" id="PTHR42930">
    <property type="entry name" value="PHOSPHATE-SPECIFIC TRANSPORT SYSTEM ACCESSORY PROTEIN PHOU"/>
    <property type="match status" value="1"/>
</dbReference>
<dbReference type="AlphaFoldDB" id="A0A923E599"/>
<dbReference type="Gene3D" id="1.20.58.220">
    <property type="entry name" value="Phosphate transport system protein phou homolog 2, domain 2"/>
    <property type="match status" value="1"/>
</dbReference>
<dbReference type="GO" id="GO:0045936">
    <property type="term" value="P:negative regulation of phosphate metabolic process"/>
    <property type="evidence" value="ECO:0007669"/>
    <property type="project" value="InterPro"/>
</dbReference>
<dbReference type="Proteomes" id="UP000617426">
    <property type="component" value="Unassembled WGS sequence"/>
</dbReference>